<accession>A0A5N7C5E4</accession>
<sequence length="86" mass="9405">MKIAFILAACAVLSAAAVTESQNFATTEAMSLDEDVFAFSTNPDDGLQRQCGGFTPSGCRRFCTERLRYRCWRCTRTACVCSNTGC</sequence>
<feature type="chain" id="PRO_5024921113" description="Invertebrate defensins family profile domain-containing protein" evidence="1">
    <location>
        <begin position="22"/>
        <end position="86"/>
    </location>
</feature>
<proteinExistence type="predicted"/>
<dbReference type="Proteomes" id="UP000326877">
    <property type="component" value="Unassembled WGS sequence"/>
</dbReference>
<dbReference type="EMBL" id="ML735267">
    <property type="protein sequence ID" value="KAE8389325.1"/>
    <property type="molecule type" value="Genomic_DNA"/>
</dbReference>
<feature type="signal peptide" evidence="1">
    <location>
        <begin position="1"/>
        <end position="21"/>
    </location>
</feature>
<evidence type="ECO:0000313" key="2">
    <source>
        <dbReference type="EMBL" id="KAE8389325.1"/>
    </source>
</evidence>
<evidence type="ECO:0008006" key="3">
    <source>
        <dbReference type="Google" id="ProtNLM"/>
    </source>
</evidence>
<dbReference type="OrthoDB" id="4503115at2759"/>
<protein>
    <recommendedName>
        <fullName evidence="3">Invertebrate defensins family profile domain-containing protein</fullName>
    </recommendedName>
</protein>
<name>A0A5N7C5E4_PETAA</name>
<keyword evidence="1" id="KW-0732">Signal</keyword>
<organism evidence="2">
    <name type="scientific">Petromyces alliaceus</name>
    <name type="common">Aspergillus alliaceus</name>
    <dbReference type="NCBI Taxonomy" id="209559"/>
    <lineage>
        <taxon>Eukaryota</taxon>
        <taxon>Fungi</taxon>
        <taxon>Dikarya</taxon>
        <taxon>Ascomycota</taxon>
        <taxon>Pezizomycotina</taxon>
        <taxon>Eurotiomycetes</taxon>
        <taxon>Eurotiomycetidae</taxon>
        <taxon>Eurotiales</taxon>
        <taxon>Aspergillaceae</taxon>
        <taxon>Aspergillus</taxon>
        <taxon>Aspergillus subgen. Circumdati</taxon>
    </lineage>
</organism>
<gene>
    <name evidence="2" type="ORF">BDV23DRAFT_157337</name>
</gene>
<reference evidence="2" key="1">
    <citation type="submission" date="2019-04" db="EMBL/GenBank/DDBJ databases">
        <title>Friends and foes A comparative genomics studyof 23 Aspergillus species from section Flavi.</title>
        <authorList>
            <consortium name="DOE Joint Genome Institute"/>
            <person name="Kjaerbolling I."/>
            <person name="Vesth T."/>
            <person name="Frisvad J.C."/>
            <person name="Nybo J.L."/>
            <person name="Theobald S."/>
            <person name="Kildgaard S."/>
            <person name="Isbrandt T."/>
            <person name="Kuo A."/>
            <person name="Sato A."/>
            <person name="Lyhne E.K."/>
            <person name="Kogle M.E."/>
            <person name="Wiebenga A."/>
            <person name="Kun R.S."/>
            <person name="Lubbers R.J."/>
            <person name="Makela M.R."/>
            <person name="Barry K."/>
            <person name="Chovatia M."/>
            <person name="Clum A."/>
            <person name="Daum C."/>
            <person name="Haridas S."/>
            <person name="He G."/>
            <person name="LaButti K."/>
            <person name="Lipzen A."/>
            <person name="Mondo S."/>
            <person name="Riley R."/>
            <person name="Salamov A."/>
            <person name="Simmons B.A."/>
            <person name="Magnuson J.K."/>
            <person name="Henrissat B."/>
            <person name="Mortensen U.H."/>
            <person name="Larsen T.O."/>
            <person name="Devries R.P."/>
            <person name="Grigoriev I.V."/>
            <person name="Machida M."/>
            <person name="Baker S.E."/>
            <person name="Andersen M.R."/>
        </authorList>
    </citation>
    <scope>NUCLEOTIDE SEQUENCE [LARGE SCALE GENOMIC DNA]</scope>
    <source>
        <strain evidence="2">IBT 14317</strain>
    </source>
</reference>
<evidence type="ECO:0000256" key="1">
    <source>
        <dbReference type="SAM" id="SignalP"/>
    </source>
</evidence>
<dbReference type="AlphaFoldDB" id="A0A5N7C5E4"/>